<dbReference type="GO" id="GO:0008289">
    <property type="term" value="F:lipid binding"/>
    <property type="evidence" value="ECO:0007669"/>
    <property type="project" value="InterPro"/>
</dbReference>
<dbReference type="GO" id="GO:0005737">
    <property type="term" value="C:cytoplasm"/>
    <property type="evidence" value="ECO:0007669"/>
    <property type="project" value="UniProtKB-ARBA"/>
</dbReference>
<sequence length="324" mass="35885">MPALLSHRIDAPALPAVPDYPSPSPWDDQLAAARERFLELVDSDEGWTKVGDKQGVRLCKKYEPESPHPLVRGTTLVENVDPYTFFAGTVQAEGMRKLWDDQYVSGLCARRYSQQSILFHVVAKGVKMIASPRDIAGAQRDYVEEDGSFLTIEVSVETSIIPEQPKITRATMSLSGWRFKPLGPHTLCTNILQVAVNGSIPTAIANMVATDAPMCVAAARKAFYKHGFAPHLAYDPQHQPTMIFQTDDFYAKSKRYECIVVTGQPGDYFEIAYDLERMYSAEGGIRVSIEGTPQAASADDDGKGRIRVTFREQGKTITIVIVPR</sequence>
<name>A0A2S5B3M2_9BASI</name>
<dbReference type="PANTHER" id="PTHR19308:SF14">
    <property type="entry name" value="START DOMAIN-CONTAINING PROTEIN"/>
    <property type="match status" value="1"/>
</dbReference>
<keyword evidence="3" id="KW-1185">Reference proteome</keyword>
<dbReference type="Gene3D" id="3.30.530.20">
    <property type="match status" value="1"/>
</dbReference>
<dbReference type="STRING" id="741276.A0A2S5B3M2"/>
<dbReference type="InterPro" id="IPR023393">
    <property type="entry name" value="START-like_dom_sf"/>
</dbReference>
<dbReference type="SUPFAM" id="SSF55961">
    <property type="entry name" value="Bet v1-like"/>
    <property type="match status" value="1"/>
</dbReference>
<reference evidence="2 3" key="1">
    <citation type="journal article" date="2018" name="Front. Microbiol.">
        <title>Prospects for Fungal Bioremediation of Acidic Radioactive Waste Sites: Characterization and Genome Sequence of Rhodotorula taiwanensis MD1149.</title>
        <authorList>
            <person name="Tkavc R."/>
            <person name="Matrosova V.Y."/>
            <person name="Grichenko O.E."/>
            <person name="Gostincar C."/>
            <person name="Volpe R.P."/>
            <person name="Klimenkova P."/>
            <person name="Gaidamakova E.K."/>
            <person name="Zhou C.E."/>
            <person name="Stewart B.J."/>
            <person name="Lyman M.G."/>
            <person name="Malfatti S.A."/>
            <person name="Rubinfeld B."/>
            <person name="Courtot M."/>
            <person name="Singh J."/>
            <person name="Dalgard C.L."/>
            <person name="Hamilton T."/>
            <person name="Frey K.G."/>
            <person name="Gunde-Cimerman N."/>
            <person name="Dugan L."/>
            <person name="Daly M.J."/>
        </authorList>
    </citation>
    <scope>NUCLEOTIDE SEQUENCE [LARGE SCALE GENOMIC DNA]</scope>
    <source>
        <strain evidence="2 3">MD1149</strain>
    </source>
</reference>
<dbReference type="PANTHER" id="PTHR19308">
    <property type="entry name" value="PHOSPHATIDYLCHOLINE TRANSFER PROTEIN"/>
    <property type="match status" value="1"/>
</dbReference>
<dbReference type="Proteomes" id="UP000237144">
    <property type="component" value="Unassembled WGS sequence"/>
</dbReference>
<dbReference type="CDD" id="cd00177">
    <property type="entry name" value="START"/>
    <property type="match status" value="1"/>
</dbReference>
<dbReference type="EMBL" id="PJQD01000085">
    <property type="protein sequence ID" value="POY71370.1"/>
    <property type="molecule type" value="Genomic_DNA"/>
</dbReference>
<evidence type="ECO:0000313" key="2">
    <source>
        <dbReference type="EMBL" id="POY71370.1"/>
    </source>
</evidence>
<evidence type="ECO:0000259" key="1">
    <source>
        <dbReference type="PROSITE" id="PS50848"/>
    </source>
</evidence>
<accession>A0A2S5B3M2</accession>
<comment type="caution">
    <text evidence="2">The sequence shown here is derived from an EMBL/GenBank/DDBJ whole genome shotgun (WGS) entry which is preliminary data.</text>
</comment>
<dbReference type="InterPro" id="IPR002913">
    <property type="entry name" value="START_lipid-bd_dom"/>
</dbReference>
<feature type="domain" description="START" evidence="1">
    <location>
        <begin position="32"/>
        <end position="206"/>
    </location>
</feature>
<proteinExistence type="predicted"/>
<dbReference type="PROSITE" id="PS50848">
    <property type="entry name" value="START"/>
    <property type="match status" value="1"/>
</dbReference>
<organism evidence="2 3">
    <name type="scientific">Rhodotorula taiwanensis</name>
    <dbReference type="NCBI Taxonomy" id="741276"/>
    <lineage>
        <taxon>Eukaryota</taxon>
        <taxon>Fungi</taxon>
        <taxon>Dikarya</taxon>
        <taxon>Basidiomycota</taxon>
        <taxon>Pucciniomycotina</taxon>
        <taxon>Microbotryomycetes</taxon>
        <taxon>Sporidiobolales</taxon>
        <taxon>Sporidiobolaceae</taxon>
        <taxon>Rhodotorula</taxon>
    </lineage>
</organism>
<dbReference type="Pfam" id="PF01852">
    <property type="entry name" value="START"/>
    <property type="match status" value="1"/>
</dbReference>
<gene>
    <name evidence="2" type="ORF">BMF94_5682</name>
</gene>
<dbReference type="InterPro" id="IPR051213">
    <property type="entry name" value="START_lipid_transfer"/>
</dbReference>
<evidence type="ECO:0000313" key="3">
    <source>
        <dbReference type="Proteomes" id="UP000237144"/>
    </source>
</evidence>
<dbReference type="AlphaFoldDB" id="A0A2S5B3M2"/>
<protein>
    <recommendedName>
        <fullName evidence="1">START domain-containing protein</fullName>
    </recommendedName>
</protein>